<evidence type="ECO:0000313" key="11">
    <source>
        <dbReference type="Proteomes" id="UP000664209"/>
    </source>
</evidence>
<dbReference type="PROSITE" id="PS50928">
    <property type="entry name" value="ABC_TM1"/>
    <property type="match status" value="1"/>
</dbReference>
<sequence length="312" mass="33741">MVTTQAPRPPQAPRDPRATRGPRRPRPPAGTPRTAWLGSTAVMAVLMLAAVYFMLPMVWVLLSATKSPGDLFSTFGLWFSDSPQLGANLSRLMGQDGGAFLRWLGNSLVYSGVGALVAMAMSAACGYALAIYQFRGKELLFATILGGVLMPATVIALPLYFLLNTVGLTGTYWSVLLPSMVSPFGVYLGRIYATSAVPEEVIEAARLDGAGEVRIFLTIASRMMTPALVTIFLFQFVAIWNNYLLPLVMLNDTRTFPVTLGLTLWNSQIQRDPNFYTLVVTGSAVSALFLVGVMVSLQRFWRAGLTAGATKG</sequence>
<evidence type="ECO:0000256" key="1">
    <source>
        <dbReference type="ARBA" id="ARBA00004651"/>
    </source>
</evidence>
<dbReference type="Gene3D" id="1.10.3720.10">
    <property type="entry name" value="MetI-like"/>
    <property type="match status" value="1"/>
</dbReference>
<feature type="transmembrane region" description="Helical" evidence="7">
    <location>
        <begin position="175"/>
        <end position="193"/>
    </location>
</feature>
<protein>
    <submittedName>
        <fullName evidence="10">Carbohydrate ABC transporter permease</fullName>
    </submittedName>
</protein>
<dbReference type="InterPro" id="IPR035906">
    <property type="entry name" value="MetI-like_sf"/>
</dbReference>
<feature type="transmembrane region" description="Helical" evidence="7">
    <location>
        <begin position="108"/>
        <end position="132"/>
    </location>
</feature>
<organism evidence="10 11">
    <name type="scientific">Actinotalea soli</name>
    <dbReference type="NCBI Taxonomy" id="2819234"/>
    <lineage>
        <taxon>Bacteria</taxon>
        <taxon>Bacillati</taxon>
        <taxon>Actinomycetota</taxon>
        <taxon>Actinomycetes</taxon>
        <taxon>Micrococcales</taxon>
        <taxon>Cellulomonadaceae</taxon>
        <taxon>Actinotalea</taxon>
    </lineage>
</organism>
<keyword evidence="5 7" id="KW-1133">Transmembrane helix</keyword>
<dbReference type="CDD" id="cd06261">
    <property type="entry name" value="TM_PBP2"/>
    <property type="match status" value="1"/>
</dbReference>
<evidence type="ECO:0000256" key="7">
    <source>
        <dbReference type="RuleBase" id="RU363032"/>
    </source>
</evidence>
<keyword evidence="3" id="KW-1003">Cell membrane</keyword>
<evidence type="ECO:0000259" key="9">
    <source>
        <dbReference type="PROSITE" id="PS50928"/>
    </source>
</evidence>
<evidence type="ECO:0000256" key="3">
    <source>
        <dbReference type="ARBA" id="ARBA00022475"/>
    </source>
</evidence>
<dbReference type="SUPFAM" id="SSF161098">
    <property type="entry name" value="MetI-like"/>
    <property type="match status" value="1"/>
</dbReference>
<keyword evidence="6 7" id="KW-0472">Membrane</keyword>
<dbReference type="InterPro" id="IPR000515">
    <property type="entry name" value="MetI-like"/>
</dbReference>
<dbReference type="AlphaFoldDB" id="A0A939LRC0"/>
<feature type="transmembrane region" description="Helical" evidence="7">
    <location>
        <begin position="139"/>
        <end position="163"/>
    </location>
</feature>
<feature type="transmembrane region" description="Helical" evidence="7">
    <location>
        <begin position="34"/>
        <end position="62"/>
    </location>
</feature>
<comment type="caution">
    <text evidence="10">The sequence shown here is derived from an EMBL/GenBank/DDBJ whole genome shotgun (WGS) entry which is preliminary data.</text>
</comment>
<accession>A0A939LRC0</accession>
<dbReference type="PANTHER" id="PTHR43744:SF12">
    <property type="entry name" value="ABC TRANSPORTER PERMEASE PROTEIN MG189-RELATED"/>
    <property type="match status" value="1"/>
</dbReference>
<dbReference type="GO" id="GO:0005886">
    <property type="term" value="C:plasma membrane"/>
    <property type="evidence" value="ECO:0007669"/>
    <property type="project" value="UniProtKB-SubCell"/>
</dbReference>
<dbReference type="Pfam" id="PF00528">
    <property type="entry name" value="BPD_transp_1"/>
    <property type="match status" value="1"/>
</dbReference>
<feature type="region of interest" description="Disordered" evidence="8">
    <location>
        <begin position="1"/>
        <end position="32"/>
    </location>
</feature>
<reference evidence="10" key="1">
    <citation type="submission" date="2021-03" db="EMBL/GenBank/DDBJ databases">
        <title>Actinotalea soli sp. nov., isolated from soil.</title>
        <authorList>
            <person name="Ping W."/>
            <person name="Zhang J."/>
        </authorList>
    </citation>
    <scope>NUCLEOTIDE SEQUENCE</scope>
    <source>
        <strain evidence="10">BY-33</strain>
    </source>
</reference>
<dbReference type="Proteomes" id="UP000664209">
    <property type="component" value="Unassembled WGS sequence"/>
</dbReference>
<dbReference type="PANTHER" id="PTHR43744">
    <property type="entry name" value="ABC TRANSPORTER PERMEASE PROTEIN MG189-RELATED-RELATED"/>
    <property type="match status" value="1"/>
</dbReference>
<feature type="transmembrane region" description="Helical" evidence="7">
    <location>
        <begin position="214"/>
        <end position="240"/>
    </location>
</feature>
<name>A0A939LRC0_9CELL</name>
<keyword evidence="4 7" id="KW-0812">Transmembrane</keyword>
<gene>
    <name evidence="10" type="ORF">J4G33_12415</name>
</gene>
<dbReference type="GO" id="GO:0055085">
    <property type="term" value="P:transmembrane transport"/>
    <property type="evidence" value="ECO:0007669"/>
    <property type="project" value="InterPro"/>
</dbReference>
<evidence type="ECO:0000256" key="5">
    <source>
        <dbReference type="ARBA" id="ARBA00022989"/>
    </source>
</evidence>
<evidence type="ECO:0000256" key="8">
    <source>
        <dbReference type="SAM" id="MobiDB-lite"/>
    </source>
</evidence>
<comment type="subcellular location">
    <subcellularLocation>
        <location evidence="1 7">Cell membrane</location>
        <topology evidence="1 7">Multi-pass membrane protein</topology>
    </subcellularLocation>
</comment>
<dbReference type="EMBL" id="JAGEMK010000006">
    <property type="protein sequence ID" value="MBO1752608.1"/>
    <property type="molecule type" value="Genomic_DNA"/>
</dbReference>
<keyword evidence="2 7" id="KW-0813">Transport</keyword>
<feature type="transmembrane region" description="Helical" evidence="7">
    <location>
        <begin position="275"/>
        <end position="297"/>
    </location>
</feature>
<evidence type="ECO:0000256" key="6">
    <source>
        <dbReference type="ARBA" id="ARBA00023136"/>
    </source>
</evidence>
<proteinExistence type="inferred from homology"/>
<keyword evidence="11" id="KW-1185">Reference proteome</keyword>
<comment type="similarity">
    <text evidence="7">Belongs to the binding-protein-dependent transport system permease family.</text>
</comment>
<feature type="domain" description="ABC transmembrane type-1" evidence="9">
    <location>
        <begin position="104"/>
        <end position="297"/>
    </location>
</feature>
<evidence type="ECO:0000256" key="4">
    <source>
        <dbReference type="ARBA" id="ARBA00022692"/>
    </source>
</evidence>
<evidence type="ECO:0000313" key="10">
    <source>
        <dbReference type="EMBL" id="MBO1752608.1"/>
    </source>
</evidence>
<evidence type="ECO:0000256" key="2">
    <source>
        <dbReference type="ARBA" id="ARBA00022448"/>
    </source>
</evidence>